<sequence>MEGFKLIIVMVTVVACLQFHGLVEADDIVVGGVKGTWTLQQNPKFYQEWSRDHSGFMRPKLDTLVFNFENGKHTVAKVGSFVEFDSCNTTKPIRVWTTSPAR</sequence>
<dbReference type="EMBL" id="PKPP01005881">
    <property type="protein sequence ID" value="PWA58486.1"/>
    <property type="molecule type" value="Genomic_DNA"/>
</dbReference>
<dbReference type="AlphaFoldDB" id="A0A2U1MB95"/>
<comment type="caution">
    <text evidence="3">The sequence shown here is derived from an EMBL/GenBank/DDBJ whole genome shotgun (WGS) entry which is preliminary data.</text>
</comment>
<evidence type="ECO:0000313" key="4">
    <source>
        <dbReference type="Proteomes" id="UP000245207"/>
    </source>
</evidence>
<dbReference type="SUPFAM" id="SSF49503">
    <property type="entry name" value="Cupredoxins"/>
    <property type="match status" value="1"/>
</dbReference>
<evidence type="ECO:0000259" key="2">
    <source>
        <dbReference type="PROSITE" id="PS51485"/>
    </source>
</evidence>
<accession>A0A2U1MB95</accession>
<reference evidence="3 4" key="1">
    <citation type="journal article" date="2018" name="Mol. Plant">
        <title>The genome of Artemisia annua provides insight into the evolution of Asteraceae family and artemisinin biosynthesis.</title>
        <authorList>
            <person name="Shen Q."/>
            <person name="Zhang L."/>
            <person name="Liao Z."/>
            <person name="Wang S."/>
            <person name="Yan T."/>
            <person name="Shi P."/>
            <person name="Liu M."/>
            <person name="Fu X."/>
            <person name="Pan Q."/>
            <person name="Wang Y."/>
            <person name="Lv Z."/>
            <person name="Lu X."/>
            <person name="Zhang F."/>
            <person name="Jiang W."/>
            <person name="Ma Y."/>
            <person name="Chen M."/>
            <person name="Hao X."/>
            <person name="Li L."/>
            <person name="Tang Y."/>
            <person name="Lv G."/>
            <person name="Zhou Y."/>
            <person name="Sun X."/>
            <person name="Brodelius P.E."/>
            <person name="Rose J.K.C."/>
            <person name="Tang K."/>
        </authorList>
    </citation>
    <scope>NUCLEOTIDE SEQUENCE [LARGE SCALE GENOMIC DNA]</scope>
    <source>
        <strain evidence="4">cv. Huhao1</strain>
        <tissue evidence="3">Leaf</tissue>
    </source>
</reference>
<dbReference type="InterPro" id="IPR003245">
    <property type="entry name" value="Phytocyanin_dom"/>
</dbReference>
<dbReference type="GO" id="GO:0009055">
    <property type="term" value="F:electron transfer activity"/>
    <property type="evidence" value="ECO:0007669"/>
    <property type="project" value="InterPro"/>
</dbReference>
<feature type="signal peptide" evidence="1">
    <location>
        <begin position="1"/>
        <end position="25"/>
    </location>
</feature>
<dbReference type="Gene3D" id="2.60.40.420">
    <property type="entry name" value="Cupredoxins - blue copper proteins"/>
    <property type="match status" value="1"/>
</dbReference>
<dbReference type="Proteomes" id="UP000245207">
    <property type="component" value="Unassembled WGS sequence"/>
</dbReference>
<evidence type="ECO:0000313" key="3">
    <source>
        <dbReference type="EMBL" id="PWA58486.1"/>
    </source>
</evidence>
<feature type="domain" description="Phytocyanin" evidence="2">
    <location>
        <begin position="26"/>
        <end position="102"/>
    </location>
</feature>
<organism evidence="3 4">
    <name type="scientific">Artemisia annua</name>
    <name type="common">Sweet wormwood</name>
    <dbReference type="NCBI Taxonomy" id="35608"/>
    <lineage>
        <taxon>Eukaryota</taxon>
        <taxon>Viridiplantae</taxon>
        <taxon>Streptophyta</taxon>
        <taxon>Embryophyta</taxon>
        <taxon>Tracheophyta</taxon>
        <taxon>Spermatophyta</taxon>
        <taxon>Magnoliopsida</taxon>
        <taxon>eudicotyledons</taxon>
        <taxon>Gunneridae</taxon>
        <taxon>Pentapetalae</taxon>
        <taxon>asterids</taxon>
        <taxon>campanulids</taxon>
        <taxon>Asterales</taxon>
        <taxon>Asteraceae</taxon>
        <taxon>Asteroideae</taxon>
        <taxon>Anthemideae</taxon>
        <taxon>Artemisiinae</taxon>
        <taxon>Artemisia</taxon>
    </lineage>
</organism>
<dbReference type="PROSITE" id="PS51485">
    <property type="entry name" value="PHYTOCYANIN"/>
    <property type="match status" value="1"/>
</dbReference>
<keyword evidence="4" id="KW-1185">Reference proteome</keyword>
<gene>
    <name evidence="3" type="ORF">CTI12_AA399590</name>
</gene>
<dbReference type="Pfam" id="PF02298">
    <property type="entry name" value="Cu_bind_like"/>
    <property type="match status" value="1"/>
</dbReference>
<dbReference type="PROSITE" id="PS51257">
    <property type="entry name" value="PROKAR_LIPOPROTEIN"/>
    <property type="match status" value="1"/>
</dbReference>
<protein>
    <submittedName>
        <fullName evidence="3">Umecyanin</fullName>
    </submittedName>
</protein>
<dbReference type="InterPro" id="IPR008972">
    <property type="entry name" value="Cupredoxin"/>
</dbReference>
<dbReference type="OrthoDB" id="1896188at2759"/>
<keyword evidence="1" id="KW-0732">Signal</keyword>
<feature type="chain" id="PRO_5015712164" evidence="1">
    <location>
        <begin position="26"/>
        <end position="102"/>
    </location>
</feature>
<proteinExistence type="predicted"/>
<name>A0A2U1MB95_ARTAN</name>
<evidence type="ECO:0000256" key="1">
    <source>
        <dbReference type="SAM" id="SignalP"/>
    </source>
</evidence>